<dbReference type="PANTHER" id="PTHR31392:SF1">
    <property type="entry name" value="ALPHA-1,3-MANNOSYLTRANSFERASE MNN1-RELATED"/>
    <property type="match status" value="1"/>
</dbReference>
<proteinExistence type="inferred from homology"/>
<evidence type="ECO:0000256" key="8">
    <source>
        <dbReference type="ARBA" id="ARBA00023136"/>
    </source>
</evidence>
<evidence type="ECO:0000256" key="11">
    <source>
        <dbReference type="SAM" id="Phobius"/>
    </source>
</evidence>
<keyword evidence="7 11" id="KW-1133">Transmembrane helix</keyword>
<dbReference type="InterPro" id="IPR029044">
    <property type="entry name" value="Nucleotide-diphossugar_trans"/>
</dbReference>
<evidence type="ECO:0000313" key="12">
    <source>
        <dbReference type="EMBL" id="KAF9585934.1"/>
    </source>
</evidence>
<evidence type="ECO:0000256" key="9">
    <source>
        <dbReference type="ARBA" id="ARBA00023180"/>
    </source>
</evidence>
<dbReference type="GO" id="GO:0000033">
    <property type="term" value="F:alpha-1,3-mannosyltransferase activity"/>
    <property type="evidence" value="ECO:0007669"/>
    <property type="project" value="TreeGrafter"/>
</dbReference>
<protein>
    <submittedName>
        <fullName evidence="12">Uncharacterized protein</fullName>
    </submittedName>
</protein>
<feature type="region of interest" description="Disordered" evidence="10">
    <location>
        <begin position="593"/>
        <end position="612"/>
    </location>
</feature>
<evidence type="ECO:0000256" key="7">
    <source>
        <dbReference type="ARBA" id="ARBA00022989"/>
    </source>
</evidence>
<accession>A0A9P6G2J6</accession>
<evidence type="ECO:0000256" key="2">
    <source>
        <dbReference type="ARBA" id="ARBA00009105"/>
    </source>
</evidence>
<dbReference type="AlphaFoldDB" id="A0A9P6G2J6"/>
<evidence type="ECO:0000256" key="4">
    <source>
        <dbReference type="ARBA" id="ARBA00022679"/>
    </source>
</evidence>
<dbReference type="Proteomes" id="UP000780801">
    <property type="component" value="Unassembled WGS sequence"/>
</dbReference>
<dbReference type="PANTHER" id="PTHR31392">
    <property type="entry name" value="ALPHA-1,3-MANNOSYLTRANSFERASE MNN1-RELATED"/>
    <property type="match status" value="1"/>
</dbReference>
<dbReference type="OrthoDB" id="430354at2759"/>
<keyword evidence="8 11" id="KW-0472">Membrane</keyword>
<dbReference type="EMBL" id="JAABOA010000097">
    <property type="protein sequence ID" value="KAF9585934.1"/>
    <property type="molecule type" value="Genomic_DNA"/>
</dbReference>
<keyword evidence="6" id="KW-0735">Signal-anchor</keyword>
<evidence type="ECO:0000256" key="10">
    <source>
        <dbReference type="SAM" id="MobiDB-lite"/>
    </source>
</evidence>
<keyword evidence="5 11" id="KW-0812">Transmembrane</keyword>
<evidence type="ECO:0000313" key="13">
    <source>
        <dbReference type="Proteomes" id="UP000780801"/>
    </source>
</evidence>
<dbReference type="GO" id="GO:0005794">
    <property type="term" value="C:Golgi apparatus"/>
    <property type="evidence" value="ECO:0007669"/>
    <property type="project" value="TreeGrafter"/>
</dbReference>
<name>A0A9P6G2J6_9FUNG</name>
<comment type="caution">
    <text evidence="12">The sequence shown here is derived from an EMBL/GenBank/DDBJ whole genome shotgun (WGS) entry which is preliminary data.</text>
</comment>
<keyword evidence="3" id="KW-0328">Glycosyltransferase</keyword>
<evidence type="ECO:0000256" key="1">
    <source>
        <dbReference type="ARBA" id="ARBA00004606"/>
    </source>
</evidence>
<sequence>MYMISRSPILKLGIAVLINIGLIAICQRYWSISSAHVQRQLQSEQQEFFRIQKLQQDQHRLPLYPDRPPLYPDRQDTESAPPLRVVEVPGNLHSFQVSEELKESHDIAIPRDIPAWTAEDTAMLNTVTGLTLMNELLKSEYNQDDTVNDASKLDFEKTSRSQRLYKSLWNHVYALYQQDGAAPGTGTAQEREHFLFELSHRRAEVDFLFRLEQKLYPWLHHQHRSSFSMYDSFDGKGFVYCAGNGQFEFVISSIQCLRKLQPRAPIQIFYIGNSDLDQKRQTYLRGMTNDIEVVDVTTILDNGWMQLSGWSIKAFALLASRFEEAMFIDSDAFFLQDPALLFEDPGYKATGALFFYDRTLWPGWKSGPNWLRSIMPIMSTYPPTSRSFRGTTSHEQESGVVVINKRTRFQGLLAACKMNSRWERDLHSYRIFYGDKETFWTGFEMAQEPYAFMRTFGGAIGEMRDSEANNQDIQRTQEIPPSVCGAQLHLDYLGQPMWWNGGLMRNKNSGDGRDLDFGFWMSGGGLQKHRELIELKKALGVNSLEGLEKETPDPAWIFEESCIYGGPVERLSDLQRDLLKSFQRINKVSKADGEEYHRGKTVEPSDHDWANL</sequence>
<organism evidence="12 13">
    <name type="scientific">Lunasporangiospora selenospora</name>
    <dbReference type="NCBI Taxonomy" id="979761"/>
    <lineage>
        <taxon>Eukaryota</taxon>
        <taxon>Fungi</taxon>
        <taxon>Fungi incertae sedis</taxon>
        <taxon>Mucoromycota</taxon>
        <taxon>Mortierellomycotina</taxon>
        <taxon>Mortierellomycetes</taxon>
        <taxon>Mortierellales</taxon>
        <taxon>Mortierellaceae</taxon>
        <taxon>Lunasporangiospora</taxon>
    </lineage>
</organism>
<feature type="transmembrane region" description="Helical" evidence="11">
    <location>
        <begin position="12"/>
        <end position="30"/>
    </location>
</feature>
<gene>
    <name evidence="12" type="ORF">BGW38_010913</name>
</gene>
<evidence type="ECO:0000256" key="5">
    <source>
        <dbReference type="ARBA" id="ARBA00022692"/>
    </source>
</evidence>
<keyword evidence="13" id="KW-1185">Reference proteome</keyword>
<dbReference type="GO" id="GO:0016020">
    <property type="term" value="C:membrane"/>
    <property type="evidence" value="ECO:0007669"/>
    <property type="project" value="UniProtKB-SubCell"/>
</dbReference>
<keyword evidence="9" id="KW-0325">Glycoprotein</keyword>
<dbReference type="GO" id="GO:0006493">
    <property type="term" value="P:protein O-linked glycosylation"/>
    <property type="evidence" value="ECO:0007669"/>
    <property type="project" value="TreeGrafter"/>
</dbReference>
<evidence type="ECO:0000256" key="3">
    <source>
        <dbReference type="ARBA" id="ARBA00022676"/>
    </source>
</evidence>
<evidence type="ECO:0000256" key="6">
    <source>
        <dbReference type="ARBA" id="ARBA00022968"/>
    </source>
</evidence>
<dbReference type="InterPro" id="IPR022751">
    <property type="entry name" value="Alpha_mannosyltransferase"/>
</dbReference>
<comment type="similarity">
    <text evidence="2">Belongs to the MNN1/MNT family.</text>
</comment>
<reference evidence="12" key="1">
    <citation type="journal article" date="2020" name="Fungal Divers.">
        <title>Resolving the Mortierellaceae phylogeny through synthesis of multi-gene phylogenetics and phylogenomics.</title>
        <authorList>
            <person name="Vandepol N."/>
            <person name="Liber J."/>
            <person name="Desiro A."/>
            <person name="Na H."/>
            <person name="Kennedy M."/>
            <person name="Barry K."/>
            <person name="Grigoriev I.V."/>
            <person name="Miller A.N."/>
            <person name="O'Donnell K."/>
            <person name="Stajich J.E."/>
            <person name="Bonito G."/>
        </authorList>
    </citation>
    <scope>NUCLEOTIDE SEQUENCE</scope>
    <source>
        <strain evidence="12">KOD1015</strain>
    </source>
</reference>
<dbReference type="SUPFAM" id="SSF53448">
    <property type="entry name" value="Nucleotide-diphospho-sugar transferases"/>
    <property type="match status" value="1"/>
</dbReference>
<dbReference type="Gene3D" id="3.90.550.10">
    <property type="entry name" value="Spore Coat Polysaccharide Biosynthesis Protein SpsA, Chain A"/>
    <property type="match status" value="1"/>
</dbReference>
<dbReference type="Pfam" id="PF11051">
    <property type="entry name" value="Mannosyl_trans3"/>
    <property type="match status" value="1"/>
</dbReference>
<comment type="subcellular location">
    <subcellularLocation>
        <location evidence="1">Membrane</location>
        <topology evidence="1">Single-pass type II membrane protein</topology>
    </subcellularLocation>
</comment>
<keyword evidence="4" id="KW-0808">Transferase</keyword>